<dbReference type="STRING" id="1034346.GCA_000313565_02669"/>
<dbReference type="EMBL" id="QJKH01000009">
    <property type="protein sequence ID" value="PXX77758.1"/>
    <property type="molecule type" value="Genomic_DNA"/>
</dbReference>
<sequence>MKIELTVSSFAHCYEGAELKDTQTWQAALIDVLKENEIMIDGWQEDSSAFAVKEIDEECLAALALCAAYTEAKKPLPAKLKSVWDEDKIYSKAANSNDSKYKQLLRSVDIFLPGNFPYNFEFADMNEEVMLFGSLDELIDQCLRLKRSAFKDETTVNQVSKMALEALNLYLEMAQLAKTSQLPLFIN</sequence>
<evidence type="ECO:0000313" key="1">
    <source>
        <dbReference type="EMBL" id="PXX77758.1"/>
    </source>
</evidence>
<comment type="caution">
    <text evidence="1">The sequence shown here is derived from an EMBL/GenBank/DDBJ whole genome shotgun (WGS) entry which is preliminary data.</text>
</comment>
<organism evidence="1 2">
    <name type="scientific">Dielma fastidiosa</name>
    <dbReference type="NCBI Taxonomy" id="1034346"/>
    <lineage>
        <taxon>Bacteria</taxon>
        <taxon>Bacillati</taxon>
        <taxon>Bacillota</taxon>
        <taxon>Erysipelotrichia</taxon>
        <taxon>Erysipelotrichales</taxon>
        <taxon>Erysipelotrichaceae</taxon>
        <taxon>Dielma</taxon>
    </lineage>
</organism>
<reference evidence="1 2" key="1">
    <citation type="submission" date="2018-05" db="EMBL/GenBank/DDBJ databases">
        <title>Genomic Encyclopedia of Type Strains, Phase IV (KMG-IV): sequencing the most valuable type-strain genomes for metagenomic binning, comparative biology and taxonomic classification.</title>
        <authorList>
            <person name="Goeker M."/>
        </authorList>
    </citation>
    <scope>NUCLEOTIDE SEQUENCE [LARGE SCALE GENOMIC DNA]</scope>
    <source>
        <strain evidence="1 2">JC118</strain>
    </source>
</reference>
<dbReference type="OrthoDB" id="9874827at2"/>
<keyword evidence="2" id="KW-1185">Reference proteome</keyword>
<gene>
    <name evidence="1" type="ORF">DES51_1098</name>
</gene>
<dbReference type="Proteomes" id="UP000247612">
    <property type="component" value="Unassembled WGS sequence"/>
</dbReference>
<dbReference type="AlphaFoldDB" id="A0A318KM26"/>
<accession>A0A318KM26</accession>
<protein>
    <submittedName>
        <fullName evidence="1">Uncharacterized protein</fullName>
    </submittedName>
</protein>
<evidence type="ECO:0000313" key="2">
    <source>
        <dbReference type="Proteomes" id="UP000247612"/>
    </source>
</evidence>
<proteinExistence type="predicted"/>
<dbReference type="RefSeq" id="WP_022938953.1">
    <property type="nucleotide sequence ID" value="NZ_CABKRQ010000007.1"/>
</dbReference>
<name>A0A318KM26_9FIRM</name>